<feature type="transmembrane region" description="Helical" evidence="2">
    <location>
        <begin position="221"/>
        <end position="238"/>
    </location>
</feature>
<dbReference type="PANTHER" id="PTHR36834">
    <property type="entry name" value="MEMBRANE PROTEIN-RELATED"/>
    <property type="match status" value="1"/>
</dbReference>
<feature type="transmembrane region" description="Helical" evidence="2">
    <location>
        <begin position="82"/>
        <end position="101"/>
    </location>
</feature>
<evidence type="ECO:0000256" key="2">
    <source>
        <dbReference type="SAM" id="Phobius"/>
    </source>
</evidence>
<evidence type="ECO:0000313" key="5">
    <source>
        <dbReference type="EMBL" id="SIR07738.1"/>
    </source>
</evidence>
<reference evidence="5 6" key="1">
    <citation type="submission" date="2017-01" db="EMBL/GenBank/DDBJ databases">
        <authorList>
            <person name="Mah S.A."/>
            <person name="Swanson W.J."/>
            <person name="Moy G.W."/>
            <person name="Vacquier V.D."/>
        </authorList>
    </citation>
    <scope>NUCLEOTIDE SEQUENCE [LARGE SCALE GENOMIC DNA]</scope>
    <source>
        <strain evidence="5 6">NIO-1016</strain>
    </source>
</reference>
<dbReference type="RefSeq" id="WP_045849250.1">
    <property type="nucleotide sequence ID" value="NZ_FTLX01000005.1"/>
</dbReference>
<accession>A0A1N6XZI5</accession>
<dbReference type="InterPro" id="IPR006976">
    <property type="entry name" value="VanZ-like"/>
</dbReference>
<reference evidence="4" key="3">
    <citation type="submission" date="2017-03" db="EMBL/GenBank/DDBJ databases">
        <authorList>
            <person name="Dastager S.G."/>
            <person name="Neurgaonkar P.S."/>
            <person name="Dharne M.S."/>
        </authorList>
    </citation>
    <scope>NUCLEOTIDE SEQUENCE</scope>
    <source>
        <strain evidence="4">DSM 25145</strain>
    </source>
</reference>
<dbReference type="EMBL" id="FTLX01000005">
    <property type="protein sequence ID" value="SIR07738.1"/>
    <property type="molecule type" value="Genomic_DNA"/>
</dbReference>
<dbReference type="STRING" id="1017273.SAMN05443094_105102"/>
<feature type="transmembrane region" description="Helical" evidence="2">
    <location>
        <begin position="190"/>
        <end position="209"/>
    </location>
</feature>
<sequence>MDKRIDTYINNIVAEIDCGKDEKEEMAEEMRDHLILLTNEYKEAGHTKKEAVQKALESFGECKKIRDQLQTSISPFHKLFRWALWTSFASYLFLMLVELLFNRLYRNANSDYNEYLTLLAHHKDSPFIIFNSEVFSLNTNFIPFGNIYMYLTGFDSFNSDIIWSNMFGNILIFIPIGLFVSLLFAKKIAYFKGIAFFFSLSLIIETSQYLLRVGQFDIDDIILHVAGGIVGSITGHFLRETVFSSRRRPAQLGMNK</sequence>
<feature type="transmembrane region" description="Helical" evidence="2">
    <location>
        <begin position="161"/>
        <end position="183"/>
    </location>
</feature>
<evidence type="ECO:0000313" key="6">
    <source>
        <dbReference type="Proteomes" id="UP000186385"/>
    </source>
</evidence>
<gene>
    <name evidence="4" type="ORF">B1B05_11565</name>
    <name evidence="5" type="ORF">SAMN05443094_105102</name>
</gene>
<feature type="domain" description="VanZ-like" evidence="3">
    <location>
        <begin position="125"/>
        <end position="234"/>
    </location>
</feature>
<dbReference type="PANTHER" id="PTHR36834:SF2">
    <property type="entry name" value="MEMBRANE PROTEIN"/>
    <property type="match status" value="1"/>
</dbReference>
<protein>
    <submittedName>
        <fullName evidence="4">VanZ family protein</fullName>
    </submittedName>
    <submittedName>
        <fullName evidence="5">VanZ like family protein</fullName>
    </submittedName>
</protein>
<dbReference type="OrthoDB" id="4822551at2"/>
<dbReference type="Proteomes" id="UP000186385">
    <property type="component" value="Unassembled WGS sequence"/>
</dbReference>
<keyword evidence="2" id="KW-1133">Transmembrane helix</keyword>
<dbReference type="AlphaFoldDB" id="A0A1N6XZI5"/>
<evidence type="ECO:0000313" key="7">
    <source>
        <dbReference type="Proteomes" id="UP000215545"/>
    </source>
</evidence>
<dbReference type="InterPro" id="IPR047928">
    <property type="entry name" value="Perm_prefix_1"/>
</dbReference>
<evidence type="ECO:0000313" key="4">
    <source>
        <dbReference type="EMBL" id="OXS77467.1"/>
    </source>
</evidence>
<dbReference type="Proteomes" id="UP000215545">
    <property type="component" value="Unassembled WGS sequence"/>
</dbReference>
<proteinExistence type="predicted"/>
<feature type="coiled-coil region" evidence="1">
    <location>
        <begin position="9"/>
        <end position="40"/>
    </location>
</feature>
<reference evidence="7" key="2">
    <citation type="submission" date="2017-03" db="EMBL/GenBank/DDBJ databases">
        <title>Bacillus sp. V-88(T) DSM27956, whole genome shotgun sequencing project.</title>
        <authorList>
            <person name="Dastager S.G."/>
            <person name="Neurgaonkar P.S."/>
            <person name="Dharne M.S."/>
        </authorList>
    </citation>
    <scope>NUCLEOTIDE SEQUENCE [LARGE SCALE GENOMIC DNA]</scope>
    <source>
        <strain evidence="7">DSM 25145</strain>
    </source>
</reference>
<organism evidence="5 6">
    <name type="scientific">Domibacillus enclensis</name>
    <dbReference type="NCBI Taxonomy" id="1017273"/>
    <lineage>
        <taxon>Bacteria</taxon>
        <taxon>Bacillati</taxon>
        <taxon>Bacillota</taxon>
        <taxon>Bacilli</taxon>
        <taxon>Bacillales</taxon>
        <taxon>Bacillaceae</taxon>
        <taxon>Domibacillus</taxon>
    </lineage>
</organism>
<keyword evidence="2" id="KW-0812">Transmembrane</keyword>
<evidence type="ECO:0000259" key="3">
    <source>
        <dbReference type="Pfam" id="PF04892"/>
    </source>
</evidence>
<keyword evidence="2" id="KW-0472">Membrane</keyword>
<dbReference type="NCBIfam" id="NF038403">
    <property type="entry name" value="perm_prefix_1"/>
    <property type="match status" value="1"/>
</dbReference>
<dbReference type="Pfam" id="PF04892">
    <property type="entry name" value="VanZ"/>
    <property type="match status" value="1"/>
</dbReference>
<keyword evidence="1" id="KW-0175">Coiled coil</keyword>
<dbReference type="InterPro" id="IPR053150">
    <property type="entry name" value="Teicoplanin_resist-assoc"/>
</dbReference>
<evidence type="ECO:0000256" key="1">
    <source>
        <dbReference type="SAM" id="Coils"/>
    </source>
</evidence>
<name>A0A1N6XZI5_9BACI</name>
<dbReference type="EMBL" id="MWSK01000005">
    <property type="protein sequence ID" value="OXS77467.1"/>
    <property type="molecule type" value="Genomic_DNA"/>
</dbReference>
<keyword evidence="7" id="KW-1185">Reference proteome</keyword>